<sequence length="78" mass="8909">MSVLYTTVPHEQIFPTDSNVYGKQMMMEHNGIPVLVEQEEEGFSYRIVKVMSSDPSHFLRDDCCPGTRISFTPQQGQL</sequence>
<dbReference type="InterPro" id="IPR025619">
    <property type="entry name" value="YlzJ"/>
</dbReference>
<name>A0ABP3G2P6_9BACI</name>
<evidence type="ECO:0000313" key="1">
    <source>
        <dbReference type="EMBL" id="GAA0332271.1"/>
    </source>
</evidence>
<evidence type="ECO:0000313" key="2">
    <source>
        <dbReference type="Proteomes" id="UP001500782"/>
    </source>
</evidence>
<dbReference type="Proteomes" id="UP001500782">
    <property type="component" value="Unassembled WGS sequence"/>
</dbReference>
<keyword evidence="2" id="KW-1185">Reference proteome</keyword>
<organism evidence="1 2">
    <name type="scientific">Bacillus carboniphilus</name>
    <dbReference type="NCBI Taxonomy" id="86663"/>
    <lineage>
        <taxon>Bacteria</taxon>
        <taxon>Bacillati</taxon>
        <taxon>Bacillota</taxon>
        <taxon>Bacilli</taxon>
        <taxon>Bacillales</taxon>
        <taxon>Bacillaceae</taxon>
        <taxon>Bacillus</taxon>
    </lineage>
</organism>
<dbReference type="RefSeq" id="WP_343799299.1">
    <property type="nucleotide sequence ID" value="NZ_BAAADJ010000022.1"/>
</dbReference>
<accession>A0ABP3G2P6</accession>
<gene>
    <name evidence="1" type="ORF">GCM10008967_23650</name>
</gene>
<dbReference type="EMBL" id="BAAADJ010000022">
    <property type="protein sequence ID" value="GAA0332271.1"/>
    <property type="molecule type" value="Genomic_DNA"/>
</dbReference>
<dbReference type="Pfam" id="PF14035">
    <property type="entry name" value="YlzJ"/>
    <property type="match status" value="1"/>
</dbReference>
<comment type="caution">
    <text evidence="1">The sequence shown here is derived from an EMBL/GenBank/DDBJ whole genome shotgun (WGS) entry which is preliminary data.</text>
</comment>
<proteinExistence type="predicted"/>
<protein>
    <submittedName>
        <fullName evidence="1">Uncharacterized protein</fullName>
    </submittedName>
</protein>
<reference evidence="2" key="1">
    <citation type="journal article" date="2019" name="Int. J. Syst. Evol. Microbiol.">
        <title>The Global Catalogue of Microorganisms (GCM) 10K type strain sequencing project: providing services to taxonomists for standard genome sequencing and annotation.</title>
        <authorList>
            <consortium name="The Broad Institute Genomics Platform"/>
            <consortium name="The Broad Institute Genome Sequencing Center for Infectious Disease"/>
            <person name="Wu L."/>
            <person name="Ma J."/>
        </authorList>
    </citation>
    <scope>NUCLEOTIDE SEQUENCE [LARGE SCALE GENOMIC DNA]</scope>
    <source>
        <strain evidence="2">JCM 9731</strain>
    </source>
</reference>